<gene>
    <name evidence="2" type="ORF">KGQ19_48865</name>
</gene>
<comment type="caution">
    <text evidence="2">The sequence shown here is derived from an EMBL/GenBank/DDBJ whole genome shotgun (WGS) entry which is preliminary data.</text>
</comment>
<protein>
    <submittedName>
        <fullName evidence="2">Uncharacterized protein</fullName>
    </submittedName>
</protein>
<dbReference type="EMBL" id="JAAFYZ010000573">
    <property type="protein sequence ID" value="MBS2554787.1"/>
    <property type="molecule type" value="Genomic_DNA"/>
</dbReference>
<evidence type="ECO:0000256" key="1">
    <source>
        <dbReference type="SAM" id="MobiDB-lite"/>
    </source>
</evidence>
<reference evidence="2 3" key="1">
    <citation type="submission" date="2020-02" db="EMBL/GenBank/DDBJ databases">
        <title>Acidophilic actinobacteria isolated from forest soil.</title>
        <authorList>
            <person name="Golinska P."/>
        </authorList>
    </citation>
    <scope>NUCLEOTIDE SEQUENCE [LARGE SCALE GENOMIC DNA]</scope>
    <source>
        <strain evidence="2 3">NL8</strain>
    </source>
</reference>
<sequence length="132" mass="12825">MPGSEGPAEVPVSGNGASVSGLGDGAARRDKRAVARAARELEALAAGSEGPVAEAPGSGDGAAEMGVLGVGNFGARRERRAARELAALPSEGAGSVPVPVLAAPRGKRARAAAVARAARPEGLFSEGGVSGF</sequence>
<name>A0ABS5L8U7_9ACTN</name>
<organism evidence="2 3">
    <name type="scientific">Catenulispora pinistramenti</name>
    <dbReference type="NCBI Taxonomy" id="2705254"/>
    <lineage>
        <taxon>Bacteria</taxon>
        <taxon>Bacillati</taxon>
        <taxon>Actinomycetota</taxon>
        <taxon>Actinomycetes</taxon>
        <taxon>Catenulisporales</taxon>
        <taxon>Catenulisporaceae</taxon>
        <taxon>Catenulispora</taxon>
    </lineage>
</organism>
<evidence type="ECO:0000313" key="2">
    <source>
        <dbReference type="EMBL" id="MBS2554787.1"/>
    </source>
</evidence>
<dbReference type="Proteomes" id="UP000730482">
    <property type="component" value="Unassembled WGS sequence"/>
</dbReference>
<proteinExistence type="predicted"/>
<evidence type="ECO:0000313" key="3">
    <source>
        <dbReference type="Proteomes" id="UP000730482"/>
    </source>
</evidence>
<accession>A0ABS5L8U7</accession>
<feature type="non-terminal residue" evidence="2">
    <location>
        <position position="132"/>
    </location>
</feature>
<keyword evidence="3" id="KW-1185">Reference proteome</keyword>
<feature type="region of interest" description="Disordered" evidence="1">
    <location>
        <begin position="1"/>
        <end position="33"/>
    </location>
</feature>